<proteinExistence type="predicted"/>
<evidence type="ECO:0000313" key="2">
    <source>
        <dbReference type="EMBL" id="QHU08478.1"/>
    </source>
</evidence>
<evidence type="ECO:0000256" key="1">
    <source>
        <dbReference type="SAM" id="Phobius"/>
    </source>
</evidence>
<dbReference type="AlphaFoldDB" id="A0A6C0JX78"/>
<keyword evidence="1" id="KW-1133">Transmembrane helix</keyword>
<keyword evidence="1" id="KW-0472">Membrane</keyword>
<organism evidence="2">
    <name type="scientific">viral metagenome</name>
    <dbReference type="NCBI Taxonomy" id="1070528"/>
    <lineage>
        <taxon>unclassified sequences</taxon>
        <taxon>metagenomes</taxon>
        <taxon>organismal metagenomes</taxon>
    </lineage>
</organism>
<accession>A0A6C0JX78</accession>
<sequence length="139" mass="14530">MVDRNVLYIGAGLLLLLVAGFGVWFVMNTTPSDKIGPSPKGSSFFSGVQSSVANFGNSVYNAFPHSSNIGTFSDSHLNGDANVGGRFSPCPWMCVRKNGICVNRLTGAGCNPPVAFCQPPCTSVNGVCMHNGIPCGINN</sequence>
<reference evidence="2" key="1">
    <citation type="journal article" date="2020" name="Nature">
        <title>Giant virus diversity and host interactions through global metagenomics.</title>
        <authorList>
            <person name="Schulz F."/>
            <person name="Roux S."/>
            <person name="Paez-Espino D."/>
            <person name="Jungbluth S."/>
            <person name="Walsh D.A."/>
            <person name="Denef V.J."/>
            <person name="McMahon K.D."/>
            <person name="Konstantinidis K.T."/>
            <person name="Eloe-Fadrosh E.A."/>
            <person name="Kyrpides N.C."/>
            <person name="Woyke T."/>
        </authorList>
    </citation>
    <scope>NUCLEOTIDE SEQUENCE</scope>
    <source>
        <strain evidence="2">GVMAG-S-1062768-28</strain>
    </source>
</reference>
<keyword evidence="1" id="KW-0812">Transmembrane</keyword>
<dbReference type="EMBL" id="MN740697">
    <property type="protein sequence ID" value="QHU08478.1"/>
    <property type="molecule type" value="Genomic_DNA"/>
</dbReference>
<name>A0A6C0JX78_9ZZZZ</name>
<feature type="transmembrane region" description="Helical" evidence="1">
    <location>
        <begin position="6"/>
        <end position="27"/>
    </location>
</feature>
<protein>
    <submittedName>
        <fullName evidence="2">Uncharacterized protein</fullName>
    </submittedName>
</protein>